<evidence type="ECO:0000313" key="2">
    <source>
        <dbReference type="EMBL" id="RMX46267.1"/>
    </source>
</evidence>
<evidence type="ECO:0000256" key="1">
    <source>
        <dbReference type="SAM" id="MobiDB-lite"/>
    </source>
</evidence>
<comment type="caution">
    <text evidence="2">The sequence shown here is derived from an EMBL/GenBank/DDBJ whole genome shotgun (WGS) entry which is preliminary data.</text>
</comment>
<feature type="region of interest" description="Disordered" evidence="1">
    <location>
        <begin position="12"/>
        <end position="36"/>
    </location>
</feature>
<accession>A0A3M6TXZ3</accession>
<organism evidence="2 3">
    <name type="scientific">Pocillopora damicornis</name>
    <name type="common">Cauliflower coral</name>
    <name type="synonym">Millepora damicornis</name>
    <dbReference type="NCBI Taxonomy" id="46731"/>
    <lineage>
        <taxon>Eukaryota</taxon>
        <taxon>Metazoa</taxon>
        <taxon>Cnidaria</taxon>
        <taxon>Anthozoa</taxon>
        <taxon>Hexacorallia</taxon>
        <taxon>Scleractinia</taxon>
        <taxon>Astrocoeniina</taxon>
        <taxon>Pocilloporidae</taxon>
        <taxon>Pocillopora</taxon>
    </lineage>
</organism>
<keyword evidence="3" id="KW-1185">Reference proteome</keyword>
<sequence>MAAKLMTQIKYLSQTNTPPSERRGGKKQRGGKAARDEKSIILKKQKCKNLLYSSTGLDAVSILNLPKLIGVVHEAPYPSSDTATDAKILFFEEGLTFHRQRYLPAHLLSCRSRILAKITVLSMKKWQCHRVKKCHLDHVY</sequence>
<dbReference type="EMBL" id="RCHS01002704">
    <property type="protein sequence ID" value="RMX46267.1"/>
    <property type="molecule type" value="Genomic_DNA"/>
</dbReference>
<dbReference type="AlphaFoldDB" id="A0A3M6TXZ3"/>
<gene>
    <name evidence="2" type="ORF">pdam_00000516</name>
</gene>
<dbReference type="Proteomes" id="UP000275408">
    <property type="component" value="Unassembled WGS sequence"/>
</dbReference>
<name>A0A3M6TXZ3_POCDA</name>
<reference evidence="2 3" key="1">
    <citation type="journal article" date="2018" name="Sci. Rep.">
        <title>Comparative analysis of the Pocillopora damicornis genome highlights role of immune system in coral evolution.</title>
        <authorList>
            <person name="Cunning R."/>
            <person name="Bay R.A."/>
            <person name="Gillette P."/>
            <person name="Baker A.C."/>
            <person name="Traylor-Knowles N."/>
        </authorList>
    </citation>
    <scope>NUCLEOTIDE SEQUENCE [LARGE SCALE GENOMIC DNA]</scope>
    <source>
        <strain evidence="2">RSMAS</strain>
        <tissue evidence="2">Whole animal</tissue>
    </source>
</reference>
<protein>
    <submittedName>
        <fullName evidence="2">Uncharacterized protein</fullName>
    </submittedName>
</protein>
<proteinExistence type="predicted"/>
<evidence type="ECO:0000313" key="3">
    <source>
        <dbReference type="Proteomes" id="UP000275408"/>
    </source>
</evidence>